<name>A0ABR1CLP6_NECAM</name>
<evidence type="ECO:0000313" key="2">
    <source>
        <dbReference type="Proteomes" id="UP001303046"/>
    </source>
</evidence>
<reference evidence="1 2" key="1">
    <citation type="submission" date="2023-08" db="EMBL/GenBank/DDBJ databases">
        <title>A Necator americanus chromosomal reference genome.</title>
        <authorList>
            <person name="Ilik V."/>
            <person name="Petrzelkova K.J."/>
            <person name="Pardy F."/>
            <person name="Fuh T."/>
            <person name="Niatou-Singa F.S."/>
            <person name="Gouil Q."/>
            <person name="Baker L."/>
            <person name="Ritchie M.E."/>
            <person name="Jex A.R."/>
            <person name="Gazzola D."/>
            <person name="Li H."/>
            <person name="Toshio Fujiwara R."/>
            <person name="Zhan B."/>
            <person name="Aroian R.V."/>
            <person name="Pafco B."/>
            <person name="Schwarz E.M."/>
        </authorList>
    </citation>
    <scope>NUCLEOTIDE SEQUENCE [LARGE SCALE GENOMIC DNA]</scope>
    <source>
        <strain evidence="1 2">Aroian</strain>
        <tissue evidence="1">Whole animal</tissue>
    </source>
</reference>
<keyword evidence="2" id="KW-1185">Reference proteome</keyword>
<organism evidence="1 2">
    <name type="scientific">Necator americanus</name>
    <name type="common">Human hookworm</name>
    <dbReference type="NCBI Taxonomy" id="51031"/>
    <lineage>
        <taxon>Eukaryota</taxon>
        <taxon>Metazoa</taxon>
        <taxon>Ecdysozoa</taxon>
        <taxon>Nematoda</taxon>
        <taxon>Chromadorea</taxon>
        <taxon>Rhabditida</taxon>
        <taxon>Rhabditina</taxon>
        <taxon>Rhabditomorpha</taxon>
        <taxon>Strongyloidea</taxon>
        <taxon>Ancylostomatidae</taxon>
        <taxon>Bunostominae</taxon>
        <taxon>Necator</taxon>
    </lineage>
</organism>
<comment type="caution">
    <text evidence="1">The sequence shown here is derived from an EMBL/GenBank/DDBJ whole genome shotgun (WGS) entry which is preliminary data.</text>
</comment>
<sequence>MMYHMIPRPRDQPASSWHVPEVLKRCVTHCSARTFLFIVSHTITRNPQQLYSCVSSKMPVVSTFIRCISSHLKRGLNDVCSLLNAVRNG</sequence>
<evidence type="ECO:0000313" key="1">
    <source>
        <dbReference type="EMBL" id="KAK6738905.1"/>
    </source>
</evidence>
<protein>
    <submittedName>
        <fullName evidence="1">Uncharacterized protein</fullName>
    </submittedName>
</protein>
<dbReference type="EMBL" id="JAVFWL010000002">
    <property type="protein sequence ID" value="KAK6738905.1"/>
    <property type="molecule type" value="Genomic_DNA"/>
</dbReference>
<gene>
    <name evidence="1" type="primary">Necator_chrII.g8584</name>
    <name evidence="1" type="ORF">RB195_020789</name>
</gene>
<accession>A0ABR1CLP6</accession>
<dbReference type="Proteomes" id="UP001303046">
    <property type="component" value="Unassembled WGS sequence"/>
</dbReference>
<proteinExistence type="predicted"/>